<organism evidence="1 2">
    <name type="scientific">Rattus norvegicus</name>
    <name type="common">Rat</name>
    <dbReference type="NCBI Taxonomy" id="10116"/>
    <lineage>
        <taxon>Eukaryota</taxon>
        <taxon>Metazoa</taxon>
        <taxon>Chordata</taxon>
        <taxon>Craniata</taxon>
        <taxon>Vertebrata</taxon>
        <taxon>Euteleostomi</taxon>
        <taxon>Mammalia</taxon>
        <taxon>Eutheria</taxon>
        <taxon>Euarchontoglires</taxon>
        <taxon>Glires</taxon>
        <taxon>Rodentia</taxon>
        <taxon>Myomorpha</taxon>
        <taxon>Muroidea</taxon>
        <taxon>Muridae</taxon>
        <taxon>Murinae</taxon>
        <taxon>Rattus</taxon>
    </lineage>
</organism>
<reference evidence="2" key="1">
    <citation type="submission" date="2005-09" db="EMBL/GenBank/DDBJ databases">
        <authorList>
            <person name="Mural R.J."/>
            <person name="Li P.W."/>
            <person name="Adams M.D."/>
            <person name="Amanatides P.G."/>
            <person name="Baden-Tillson H."/>
            <person name="Barnstead M."/>
            <person name="Chin S.H."/>
            <person name="Dew I."/>
            <person name="Evans C.A."/>
            <person name="Ferriera S."/>
            <person name="Flanigan M."/>
            <person name="Fosler C."/>
            <person name="Glodek A."/>
            <person name="Gu Z."/>
            <person name="Holt R.A."/>
            <person name="Jennings D."/>
            <person name="Kraft C.L."/>
            <person name="Lu F."/>
            <person name="Nguyen T."/>
            <person name="Nusskern D.R."/>
            <person name="Pfannkoch C.M."/>
            <person name="Sitter C."/>
            <person name="Sutton G.G."/>
            <person name="Venter J.C."/>
            <person name="Wang Z."/>
            <person name="Woodage T."/>
            <person name="Zheng X.H."/>
            <person name="Zhong F."/>
        </authorList>
    </citation>
    <scope>NUCLEOTIDE SEQUENCE [LARGE SCALE GENOMIC DNA]</scope>
    <source>
        <strain>BN</strain>
        <strain evidence="2">Sprague-Dawley</strain>
    </source>
</reference>
<evidence type="ECO:0000313" key="1">
    <source>
        <dbReference type="EMBL" id="EDL87287.1"/>
    </source>
</evidence>
<accession>A6JY09</accession>
<gene>
    <name evidence="1" type="ORF">rCG_39001</name>
</gene>
<dbReference type="Proteomes" id="UP000234681">
    <property type="component" value="Chromosome 19"/>
</dbReference>
<dbReference type="EMBL" id="CH474006">
    <property type="protein sequence ID" value="EDL87287.1"/>
    <property type="molecule type" value="Genomic_DNA"/>
</dbReference>
<sequence>MEGRFWRQSGPVT</sequence>
<protein>
    <submittedName>
        <fullName evidence="1">RCG39001</fullName>
    </submittedName>
</protein>
<evidence type="ECO:0000313" key="2">
    <source>
        <dbReference type="Proteomes" id="UP000234681"/>
    </source>
</evidence>
<proteinExistence type="predicted"/>
<name>A6JY09_RAT</name>